<keyword evidence="2" id="KW-1185">Reference proteome</keyword>
<reference evidence="1 2" key="1">
    <citation type="submission" date="2017-06" db="EMBL/GenBank/DDBJ databases">
        <title>Description of Rhodopirellula bahusiensis sp. nov.</title>
        <authorList>
            <person name="Kizina J."/>
            <person name="Harder J."/>
        </authorList>
    </citation>
    <scope>NUCLEOTIDE SEQUENCE [LARGE SCALE GENOMIC DNA]</scope>
    <source>
        <strain evidence="1 2">SWK21</strain>
    </source>
</reference>
<proteinExistence type="predicted"/>
<comment type="caution">
    <text evidence="1">The sequence shown here is derived from an EMBL/GenBank/DDBJ whole genome shotgun (WGS) entry which is preliminary data.</text>
</comment>
<gene>
    <name evidence="1" type="ORF">CEE69_04175</name>
</gene>
<name>A0A2G1WC12_9BACT</name>
<dbReference type="EMBL" id="NIZW01000002">
    <property type="protein sequence ID" value="PHQ36575.1"/>
    <property type="molecule type" value="Genomic_DNA"/>
</dbReference>
<organism evidence="1 2">
    <name type="scientific">Rhodopirellula bahusiensis</name>
    <dbReference type="NCBI Taxonomy" id="2014065"/>
    <lineage>
        <taxon>Bacteria</taxon>
        <taxon>Pseudomonadati</taxon>
        <taxon>Planctomycetota</taxon>
        <taxon>Planctomycetia</taxon>
        <taxon>Pirellulales</taxon>
        <taxon>Pirellulaceae</taxon>
        <taxon>Rhodopirellula</taxon>
    </lineage>
</organism>
<evidence type="ECO:0000313" key="2">
    <source>
        <dbReference type="Proteomes" id="UP000225740"/>
    </source>
</evidence>
<dbReference type="Proteomes" id="UP000225740">
    <property type="component" value="Unassembled WGS sequence"/>
</dbReference>
<protein>
    <submittedName>
        <fullName evidence="1">Uncharacterized protein</fullName>
    </submittedName>
</protein>
<evidence type="ECO:0000313" key="1">
    <source>
        <dbReference type="EMBL" id="PHQ36575.1"/>
    </source>
</evidence>
<dbReference type="AlphaFoldDB" id="A0A2G1WC12"/>
<sequence length="68" mass="7865">MTLDPPALLRAISKPRFATLPLTNKFSGKLFLEFRNYFFLSRKILWNFLRIGIASELSRGIQSHRDGP</sequence>
<accession>A0A2G1WC12</accession>